<keyword evidence="1" id="KW-1133">Transmembrane helix</keyword>
<dbReference type="InterPro" id="IPR058486">
    <property type="entry name" value="DUF8173"/>
</dbReference>
<evidence type="ECO:0000313" key="4">
    <source>
        <dbReference type="EMBL" id="AXG09503.1"/>
    </source>
</evidence>
<dbReference type="KEGG" id="haq:DU484_06260"/>
<evidence type="ECO:0000259" key="2">
    <source>
        <dbReference type="Pfam" id="PF26514"/>
    </source>
</evidence>
<dbReference type="EMBL" id="CP031148">
    <property type="protein sequence ID" value="AXG09503.1"/>
    <property type="molecule type" value="Genomic_DNA"/>
</dbReference>
<dbReference type="Pfam" id="PF26514">
    <property type="entry name" value="DUF8173"/>
    <property type="match status" value="1"/>
</dbReference>
<feature type="transmembrane region" description="Helical" evidence="1">
    <location>
        <begin position="141"/>
        <end position="157"/>
    </location>
</feature>
<keyword evidence="1" id="KW-0472">Membrane</keyword>
<accession>A0A345E1Q4</accession>
<dbReference type="AlphaFoldDB" id="A0A345EBD1"/>
<keyword evidence="1" id="KW-0812">Transmembrane</keyword>
<evidence type="ECO:0000256" key="1">
    <source>
        <dbReference type="SAM" id="Phobius"/>
    </source>
</evidence>
<keyword evidence="6" id="KW-1185">Reference proteome</keyword>
<dbReference type="Proteomes" id="UP000253273">
    <property type="component" value="Chromosome"/>
</dbReference>
<dbReference type="GeneID" id="37286564"/>
<dbReference type="RefSeq" id="WP_114585270.1">
    <property type="nucleotide sequence ID" value="NZ_CP031148.1"/>
</dbReference>
<organism evidence="4 5">
    <name type="scientific">Haloplanus rubicundus</name>
    <dbReference type="NCBI Taxonomy" id="1547898"/>
    <lineage>
        <taxon>Archaea</taxon>
        <taxon>Methanobacteriati</taxon>
        <taxon>Methanobacteriota</taxon>
        <taxon>Stenosarchaea group</taxon>
        <taxon>Halobacteria</taxon>
        <taxon>Halobacteriales</taxon>
        <taxon>Haloferacaceae</taxon>
        <taxon>Haloplanus</taxon>
    </lineage>
</organism>
<sequence length="187" mass="18723">MPSSRLLSLGSSVVAACSLAGVAAAQPEMGSELGFATRIGLRFAVVLVINLVLGGALLGIAPDYTRRMVAAIRDDAGTAFLWGLLAGIAVPIALVLIAITIIGLLVTIPGLIALFFLGLVGNAVTICWVGTLLTGRDDPDGAAVGVGAAVLAAVGAVPLLGNLVTTLLGFLGLGVVGRDLYKGYKSS</sequence>
<proteinExistence type="predicted"/>
<dbReference type="Proteomes" id="UP000252985">
    <property type="component" value="Chromosome"/>
</dbReference>
<dbReference type="OrthoDB" id="293202at2157"/>
<reference evidence="4 5" key="1">
    <citation type="submission" date="2018-07" db="EMBL/GenBank/DDBJ databases">
        <title>Genome sequences of Haloplanus sp. CBA1112.</title>
        <authorList>
            <person name="Kim Y.B."/>
            <person name="Roh S.W."/>
        </authorList>
    </citation>
    <scope>NUCLEOTIDE SEQUENCE [LARGE SCALE GENOMIC DNA]</scope>
    <source>
        <strain evidence="4 5">CBA1112</strain>
    </source>
</reference>
<dbReference type="PROSITE" id="PS51257">
    <property type="entry name" value="PROKAR_LIPOPROTEIN"/>
    <property type="match status" value="1"/>
</dbReference>
<accession>A0A345EBD1</accession>
<feature type="transmembrane region" description="Helical" evidence="1">
    <location>
        <begin position="80"/>
        <end position="106"/>
    </location>
</feature>
<reference evidence="3 6" key="2">
    <citation type="submission" date="2018-07" db="EMBL/GenBank/DDBJ databases">
        <title>Genome sequences of Haloplanus sp. CBA1113.</title>
        <authorList>
            <person name="Kim Y.B."/>
            <person name="Roh S.W."/>
        </authorList>
    </citation>
    <scope>NUCLEOTIDE SEQUENCE [LARGE SCALE GENOMIC DNA]</scope>
    <source>
        <strain evidence="3 6">CBA1113</strain>
    </source>
</reference>
<feature type="transmembrane region" description="Helical" evidence="1">
    <location>
        <begin position="41"/>
        <end position="60"/>
    </location>
</feature>
<evidence type="ECO:0000313" key="5">
    <source>
        <dbReference type="Proteomes" id="UP000252985"/>
    </source>
</evidence>
<name>A0A345EBD1_9EURY</name>
<dbReference type="EMBL" id="CP031150">
    <property type="protein sequence ID" value="AXG06126.1"/>
    <property type="molecule type" value="Genomic_DNA"/>
</dbReference>
<evidence type="ECO:0000313" key="6">
    <source>
        <dbReference type="Proteomes" id="UP000253273"/>
    </source>
</evidence>
<gene>
    <name evidence="4" type="ORF">DU484_06260</name>
    <name evidence="3" type="ORF">DU500_06535</name>
</gene>
<protein>
    <recommendedName>
        <fullName evidence="2">DUF8173 domain-containing protein</fullName>
    </recommendedName>
</protein>
<evidence type="ECO:0000313" key="3">
    <source>
        <dbReference type="EMBL" id="AXG06126.1"/>
    </source>
</evidence>
<feature type="domain" description="DUF8173" evidence="2">
    <location>
        <begin position="1"/>
        <end position="182"/>
    </location>
</feature>
<dbReference type="KEGG" id="haj:DU500_06535"/>
<feature type="transmembrane region" description="Helical" evidence="1">
    <location>
        <begin position="112"/>
        <end position="134"/>
    </location>
</feature>